<evidence type="ECO:0000313" key="2">
    <source>
        <dbReference type="EMBL" id="GAA1710578.1"/>
    </source>
</evidence>
<proteinExistence type="predicted"/>
<evidence type="ECO:0000256" key="1">
    <source>
        <dbReference type="SAM" id="MobiDB-lite"/>
    </source>
</evidence>
<protein>
    <submittedName>
        <fullName evidence="2">Uncharacterized protein</fullName>
    </submittedName>
</protein>
<keyword evidence="3" id="KW-1185">Reference proteome</keyword>
<comment type="caution">
    <text evidence="2">The sequence shown here is derived from an EMBL/GenBank/DDBJ whole genome shotgun (WGS) entry which is preliminary data.</text>
</comment>
<feature type="region of interest" description="Disordered" evidence="1">
    <location>
        <begin position="1"/>
        <end position="29"/>
    </location>
</feature>
<dbReference type="RefSeq" id="WP_163567181.1">
    <property type="nucleotide sequence ID" value="NZ_BAAANY010000036.1"/>
</dbReference>
<name>A0ABN2ISK6_9ACTN</name>
<sequence length="79" mass="8455">MQITLNPTTPDAFQAASTSDPNSKPVTGTGDQAFVNNYILSFRHGMIWVDVNWTSFTGGADSRLPAEKTLAAKIIAKLG</sequence>
<dbReference type="Proteomes" id="UP001500618">
    <property type="component" value="Unassembled WGS sequence"/>
</dbReference>
<reference evidence="2 3" key="1">
    <citation type="journal article" date="2019" name="Int. J. Syst. Evol. Microbiol.">
        <title>The Global Catalogue of Microorganisms (GCM) 10K type strain sequencing project: providing services to taxonomists for standard genome sequencing and annotation.</title>
        <authorList>
            <consortium name="The Broad Institute Genomics Platform"/>
            <consortium name="The Broad Institute Genome Sequencing Center for Infectious Disease"/>
            <person name="Wu L."/>
            <person name="Ma J."/>
        </authorList>
    </citation>
    <scope>NUCLEOTIDE SEQUENCE [LARGE SCALE GENOMIC DNA]</scope>
    <source>
        <strain evidence="2 3">JCM 14718</strain>
    </source>
</reference>
<organism evidence="2 3">
    <name type="scientific">Fodinicola feengrottensis</name>
    <dbReference type="NCBI Taxonomy" id="435914"/>
    <lineage>
        <taxon>Bacteria</taxon>
        <taxon>Bacillati</taxon>
        <taxon>Actinomycetota</taxon>
        <taxon>Actinomycetes</taxon>
        <taxon>Mycobacteriales</taxon>
        <taxon>Fodinicola</taxon>
    </lineage>
</organism>
<dbReference type="EMBL" id="BAAANY010000036">
    <property type="protein sequence ID" value="GAA1710578.1"/>
    <property type="molecule type" value="Genomic_DNA"/>
</dbReference>
<gene>
    <name evidence="2" type="ORF">GCM10009765_69850</name>
</gene>
<accession>A0ABN2ISK6</accession>
<evidence type="ECO:0000313" key="3">
    <source>
        <dbReference type="Proteomes" id="UP001500618"/>
    </source>
</evidence>